<protein>
    <submittedName>
        <fullName evidence="1">Uncharacterized protein</fullName>
    </submittedName>
</protein>
<comment type="caution">
    <text evidence="1">The sequence shown here is derived from an EMBL/GenBank/DDBJ whole genome shotgun (WGS) entry which is preliminary data.</text>
</comment>
<dbReference type="RefSeq" id="WP_179508906.1">
    <property type="nucleotide sequence ID" value="NZ_JACCBY010000003.1"/>
</dbReference>
<dbReference type="AlphaFoldDB" id="A0A7Y9FNZ4"/>
<reference evidence="1 2" key="1">
    <citation type="submission" date="2020-08" db="EMBL/GenBank/DDBJ databases">
        <title>The Agave Microbiome: Exploring the role of microbial communities in plant adaptations to desert environments.</title>
        <authorList>
            <person name="Partida-Martinez L.P."/>
        </authorList>
    </citation>
    <scope>NUCLEOTIDE SEQUENCE [LARGE SCALE GENOMIC DNA]</scope>
    <source>
        <strain evidence="1 2">AS2.3</strain>
    </source>
</reference>
<accession>A0A7Y9FNZ4</accession>
<evidence type="ECO:0000313" key="1">
    <source>
        <dbReference type="EMBL" id="NYD90412.1"/>
    </source>
</evidence>
<dbReference type="EMBL" id="JACCBY010000003">
    <property type="protein sequence ID" value="NYD90412.1"/>
    <property type="molecule type" value="Genomic_DNA"/>
</dbReference>
<keyword evidence="2" id="KW-1185">Reference proteome</keyword>
<dbReference type="Proteomes" id="UP000517753">
    <property type="component" value="Unassembled WGS sequence"/>
</dbReference>
<evidence type="ECO:0000313" key="2">
    <source>
        <dbReference type="Proteomes" id="UP000517753"/>
    </source>
</evidence>
<sequence>MTVKPLYALLAVCAAGCTQTPQQVAAAQQASAAAATDLAKELAGLVPGRSSTCMPHVPTTQVKAYGPTLVYVVSNRLKYRSDTAGGCERVGRGDILITRSVTGQLCQGDIATTVDSTSRTFSGSCSFGPFVRYSKDGK</sequence>
<gene>
    <name evidence="1" type="ORF">HD841_002209</name>
</gene>
<name>A0A7Y9FNZ4_9SPHN</name>
<organism evidence="1 2">
    <name type="scientific">Sphingomonas melonis</name>
    <dbReference type="NCBI Taxonomy" id="152682"/>
    <lineage>
        <taxon>Bacteria</taxon>
        <taxon>Pseudomonadati</taxon>
        <taxon>Pseudomonadota</taxon>
        <taxon>Alphaproteobacteria</taxon>
        <taxon>Sphingomonadales</taxon>
        <taxon>Sphingomonadaceae</taxon>
        <taxon>Sphingomonas</taxon>
    </lineage>
</organism>
<proteinExistence type="predicted"/>